<dbReference type="Pfam" id="PF14113">
    <property type="entry name" value="Tae4"/>
    <property type="match status" value="1"/>
</dbReference>
<keyword evidence="2" id="KW-1185">Reference proteome</keyword>
<comment type="caution">
    <text evidence="1">The sequence shown here is derived from an EMBL/GenBank/DDBJ whole genome shotgun (WGS) entry which is preliminary data.</text>
</comment>
<evidence type="ECO:0000313" key="2">
    <source>
        <dbReference type="Proteomes" id="UP000197361"/>
    </source>
</evidence>
<accession>A0A246JRH0</accession>
<evidence type="ECO:0000313" key="1">
    <source>
        <dbReference type="EMBL" id="OWQ95446.1"/>
    </source>
</evidence>
<reference evidence="1 2" key="1">
    <citation type="journal article" date="2010" name="Int. J. Syst. Evol. Microbiol.">
        <title>Sphingopyxis bauzanensis sp. nov., a psychrophilic bacterium isolated from soil.</title>
        <authorList>
            <person name="Zhang D.C."/>
            <person name="Liu H.C."/>
            <person name="Xin Y.H."/>
            <person name="Zhou Y.G."/>
            <person name="Schinner F."/>
            <person name="Margesin R."/>
        </authorList>
    </citation>
    <scope>NUCLEOTIDE SEQUENCE [LARGE SCALE GENOMIC DNA]</scope>
    <source>
        <strain evidence="1 2">DSM 22271</strain>
    </source>
</reference>
<dbReference type="AlphaFoldDB" id="A0A246JRH0"/>
<sequence>MPISFKSLKDAYPIQPKPDLFTALGGEWPTLVDNPAYANTCAIRLSVALKGAGSAIPGKYKEAIEGDGSPIVVKVKTFRDLVIELFGKSYWGMSKSPGTPVGLGTIPKRSGILVYHAAWKDATGHFDLWTGTGFVGAGNFQDVADGYDLELWAID</sequence>
<dbReference type="RefSeq" id="WP_088441574.1">
    <property type="nucleotide sequence ID" value="NZ_BMMC01000009.1"/>
</dbReference>
<dbReference type="InterPro" id="IPR025562">
    <property type="entry name" value="Tae4"/>
</dbReference>
<proteinExistence type="predicted"/>
<dbReference type="Proteomes" id="UP000197361">
    <property type="component" value="Unassembled WGS sequence"/>
</dbReference>
<dbReference type="EMBL" id="NISK01000003">
    <property type="protein sequence ID" value="OWQ95446.1"/>
    <property type="molecule type" value="Genomic_DNA"/>
</dbReference>
<protein>
    <recommendedName>
        <fullName evidence="3">Type VI secretion system (T6SS) effector Tae4 (Amidase)</fullName>
    </recommendedName>
</protein>
<name>A0A246JRH0_9SPHN</name>
<organism evidence="1 2">
    <name type="scientific">Sphingopyxis bauzanensis</name>
    <dbReference type="NCBI Taxonomy" id="651663"/>
    <lineage>
        <taxon>Bacteria</taxon>
        <taxon>Pseudomonadati</taxon>
        <taxon>Pseudomonadota</taxon>
        <taxon>Alphaproteobacteria</taxon>
        <taxon>Sphingomonadales</taxon>
        <taxon>Sphingomonadaceae</taxon>
        <taxon>Sphingopyxis</taxon>
    </lineage>
</organism>
<dbReference type="OrthoDB" id="1262040at2"/>
<dbReference type="Gene3D" id="3.90.1720.70">
    <property type="match status" value="1"/>
</dbReference>
<evidence type="ECO:0008006" key="3">
    <source>
        <dbReference type="Google" id="ProtNLM"/>
    </source>
</evidence>
<gene>
    <name evidence="1" type="ORF">CDQ92_11470</name>
</gene>